<dbReference type="InterPro" id="IPR036291">
    <property type="entry name" value="NAD(P)-bd_dom_sf"/>
</dbReference>
<proteinExistence type="inferred from homology"/>
<dbReference type="AlphaFoldDB" id="A0AAE9SKG7"/>
<protein>
    <submittedName>
        <fullName evidence="3">SDR family oxidoreductase</fullName>
    </submittedName>
</protein>
<evidence type="ECO:0000259" key="2">
    <source>
        <dbReference type="Pfam" id="PF01370"/>
    </source>
</evidence>
<organism evidence="3 4">
    <name type="scientific">Treponema putidum</name>
    <dbReference type="NCBI Taxonomy" id="221027"/>
    <lineage>
        <taxon>Bacteria</taxon>
        <taxon>Pseudomonadati</taxon>
        <taxon>Spirochaetota</taxon>
        <taxon>Spirochaetia</taxon>
        <taxon>Spirochaetales</taxon>
        <taxon>Treponemataceae</taxon>
        <taxon>Treponema</taxon>
    </lineage>
</organism>
<dbReference type="SUPFAM" id="SSF51735">
    <property type="entry name" value="NAD(P)-binding Rossmann-fold domains"/>
    <property type="match status" value="1"/>
</dbReference>
<evidence type="ECO:0000313" key="3">
    <source>
        <dbReference type="EMBL" id="UTY34876.1"/>
    </source>
</evidence>
<dbReference type="InterPro" id="IPR001509">
    <property type="entry name" value="Epimerase_deHydtase"/>
</dbReference>
<feature type="domain" description="NAD-dependent epimerase/dehydratase" evidence="2">
    <location>
        <begin position="18"/>
        <end position="223"/>
    </location>
</feature>
<reference evidence="3" key="1">
    <citation type="submission" date="2019-04" db="EMBL/GenBank/DDBJ databases">
        <title>Whole genome sequencing of oral phylogroup 2 treponemes.</title>
        <authorList>
            <person name="Chan Y."/>
            <person name="Zeng H.H."/>
            <person name="Yu X.L."/>
            <person name="Leung W.K."/>
            <person name="Watt R.M."/>
        </authorList>
    </citation>
    <scope>NUCLEOTIDE SEQUENCE</scope>
    <source>
        <strain evidence="3">OMZ 835</strain>
    </source>
</reference>
<comment type="similarity">
    <text evidence="1">Belongs to the NAD(P)-dependent epimerase/dehydratase family.</text>
</comment>
<gene>
    <name evidence="3" type="ORF">E4N74_03685</name>
</gene>
<evidence type="ECO:0000256" key="1">
    <source>
        <dbReference type="ARBA" id="ARBA00007637"/>
    </source>
</evidence>
<sequence length="304" mass="35143">MKCFLIYRLMKEFFSMKILCTGSTGFIGSNLIPALLQKKYSVAILKRKLSDLRQLEKQKDNLIIYDYMNYQDIENALKNYKPDVVIHLATLYINNHTKDELQNLLDSNIVFGSYLLEAMKNSGITKLLNFGTRWQHINNELYNPANLYAATKQAFYDILCWYNKDGIMSKTLELCDTFGKNDTRKKIVSLLIEACKNKIPLNLSPGEQILDVLYIDDLVNYIIDNIETLSFFDNQTVQIIGTEIKLKDLGTLIEKQYDVKSILQWGAKDYRKNEVMTPPLFNDLTQVHLTSDINTILTTTFNLL</sequence>
<dbReference type="Gene3D" id="3.40.50.720">
    <property type="entry name" value="NAD(P)-binding Rossmann-like Domain"/>
    <property type="match status" value="1"/>
</dbReference>
<dbReference type="Pfam" id="PF01370">
    <property type="entry name" value="Epimerase"/>
    <property type="match status" value="1"/>
</dbReference>
<accession>A0AAE9SKG7</accession>
<evidence type="ECO:0000313" key="4">
    <source>
        <dbReference type="Proteomes" id="UP001058682"/>
    </source>
</evidence>
<name>A0AAE9SKG7_9SPIR</name>
<dbReference type="Proteomes" id="UP001058682">
    <property type="component" value="Chromosome"/>
</dbReference>
<dbReference type="EMBL" id="CP038804">
    <property type="protein sequence ID" value="UTY34876.1"/>
    <property type="molecule type" value="Genomic_DNA"/>
</dbReference>
<dbReference type="PANTHER" id="PTHR43000">
    <property type="entry name" value="DTDP-D-GLUCOSE 4,6-DEHYDRATASE-RELATED"/>
    <property type="match status" value="1"/>
</dbReference>